<name>A0A133QLT7_9BACT</name>
<evidence type="ECO:0000313" key="2">
    <source>
        <dbReference type="EMBL" id="KXA43834.1"/>
    </source>
</evidence>
<dbReference type="AlphaFoldDB" id="A0A133QLT7"/>
<gene>
    <name evidence="2" type="ORF">HMPREF3226_00278</name>
</gene>
<reference evidence="3" key="1">
    <citation type="submission" date="2016-01" db="EMBL/GenBank/DDBJ databases">
        <authorList>
            <person name="Mitreva M."/>
            <person name="Pepin K.H."/>
            <person name="Mihindukulasuriya K.A."/>
            <person name="Fulton R."/>
            <person name="Fronick C."/>
            <person name="O'Laughlin M."/>
            <person name="Miner T."/>
            <person name="Herter B."/>
            <person name="Rosa B.A."/>
            <person name="Cordes M."/>
            <person name="Tomlinson C."/>
            <person name="Wollam A."/>
            <person name="Palsikar V.B."/>
            <person name="Mardis E.R."/>
            <person name="Wilson R.K."/>
        </authorList>
    </citation>
    <scope>NUCLEOTIDE SEQUENCE [LARGE SCALE GENOMIC DNA]</scope>
    <source>
        <strain evidence="3">MJR7716</strain>
    </source>
</reference>
<evidence type="ECO:0000313" key="3">
    <source>
        <dbReference type="Proteomes" id="UP000070533"/>
    </source>
</evidence>
<feature type="region of interest" description="Disordered" evidence="1">
    <location>
        <begin position="1"/>
        <end position="40"/>
    </location>
</feature>
<feature type="compositionally biased region" description="Basic and acidic residues" evidence="1">
    <location>
        <begin position="27"/>
        <end position="40"/>
    </location>
</feature>
<protein>
    <submittedName>
        <fullName evidence="2">Uncharacterized protein</fullName>
    </submittedName>
</protein>
<evidence type="ECO:0000256" key="1">
    <source>
        <dbReference type="SAM" id="MobiDB-lite"/>
    </source>
</evidence>
<dbReference type="Proteomes" id="UP000070533">
    <property type="component" value="Unassembled WGS sequence"/>
</dbReference>
<accession>A0A133QLT7</accession>
<sequence>MTTGSTVMTRKNYPKGRQRNSIEEEELPKGTRKKELRDKE</sequence>
<comment type="caution">
    <text evidence="2">The sequence shown here is derived from an EMBL/GenBank/DDBJ whole genome shotgun (WGS) entry which is preliminary data.</text>
</comment>
<keyword evidence="3" id="KW-1185">Reference proteome</keyword>
<dbReference type="EMBL" id="LRQG01000013">
    <property type="protein sequence ID" value="KXA43834.1"/>
    <property type="molecule type" value="Genomic_DNA"/>
</dbReference>
<organism evidence="2 3">
    <name type="scientific">Prevotella corporis</name>
    <dbReference type="NCBI Taxonomy" id="28128"/>
    <lineage>
        <taxon>Bacteria</taxon>
        <taxon>Pseudomonadati</taxon>
        <taxon>Bacteroidota</taxon>
        <taxon>Bacteroidia</taxon>
        <taxon>Bacteroidales</taxon>
        <taxon>Prevotellaceae</taxon>
        <taxon>Prevotella</taxon>
    </lineage>
</organism>
<proteinExistence type="predicted"/>